<comment type="caution">
    <text evidence="2">The sequence shown here is derived from an EMBL/GenBank/DDBJ whole genome shotgun (WGS) entry which is preliminary data.</text>
</comment>
<reference evidence="3" key="1">
    <citation type="submission" date="2015-07" db="EMBL/GenBank/DDBJ databases">
        <authorList>
            <person name="Zylicz-Stachula A."/>
            <person name="Jezewska-Frackowiak J."/>
            <person name="Czajkowska E."/>
            <person name="Skowron P.M."/>
        </authorList>
    </citation>
    <scope>NUCLEOTIDE SEQUENCE [LARGE SCALE GENOMIC DNA]</scope>
    <source>
        <strain evidence="3">ATCC 25104 / DSM 625 / JCM 10724 / NBRC 103206 / NCIMB 11243 / YT-1</strain>
    </source>
</reference>
<proteinExistence type="predicted"/>
<evidence type="ECO:0000313" key="3">
    <source>
        <dbReference type="Proteomes" id="UP000037685"/>
    </source>
</evidence>
<dbReference type="EMBL" id="LHCI01000106">
    <property type="protein sequence ID" value="KOX89158.1"/>
    <property type="molecule type" value="Genomic_DNA"/>
</dbReference>
<organism evidence="2 3">
    <name type="scientific">Thermus aquaticus</name>
    <dbReference type="NCBI Taxonomy" id="271"/>
    <lineage>
        <taxon>Bacteria</taxon>
        <taxon>Thermotogati</taxon>
        <taxon>Deinococcota</taxon>
        <taxon>Deinococci</taxon>
        <taxon>Thermales</taxon>
        <taxon>Thermaceae</taxon>
        <taxon>Thermus</taxon>
    </lineage>
</organism>
<dbReference type="PATRIC" id="fig|271.14.peg.401"/>
<gene>
    <name evidence="2" type="ORF">BVI061214_00312</name>
</gene>
<keyword evidence="1" id="KW-0175">Coiled coil</keyword>
<accession>A0A0M9ADG1</accession>
<feature type="coiled-coil region" evidence="1">
    <location>
        <begin position="5"/>
        <end position="32"/>
    </location>
</feature>
<dbReference type="Proteomes" id="UP000037685">
    <property type="component" value="Unassembled WGS sequence"/>
</dbReference>
<sequence>MPKAESRKRARKERLREVLEVLLEELDEASRAFQSAWKKAKENPEDEEAWGELQVWVSVMGVKAKSLEELLEEEAFLTS</sequence>
<dbReference type="RefSeq" id="WP_003049532.1">
    <property type="nucleotide sequence ID" value="NZ_LHCI01000106.1"/>
</dbReference>
<protein>
    <submittedName>
        <fullName evidence="2">Uncharacterized protein</fullName>
    </submittedName>
</protein>
<name>A0A0M9ADG1_THEAQ</name>
<evidence type="ECO:0000256" key="1">
    <source>
        <dbReference type="SAM" id="Coils"/>
    </source>
</evidence>
<dbReference type="AlphaFoldDB" id="A0A0M9ADG1"/>
<evidence type="ECO:0000313" key="2">
    <source>
        <dbReference type="EMBL" id="KOX89158.1"/>
    </source>
</evidence>